<dbReference type="Pfam" id="PF08478">
    <property type="entry name" value="POTRA_1"/>
    <property type="match status" value="1"/>
</dbReference>
<keyword evidence="6 8" id="KW-0472">Membrane</keyword>
<dbReference type="EMBL" id="MHOR01000036">
    <property type="protein sequence ID" value="OGZ66031.1"/>
    <property type="molecule type" value="Genomic_DNA"/>
</dbReference>
<evidence type="ECO:0000256" key="4">
    <source>
        <dbReference type="ARBA" id="ARBA00022692"/>
    </source>
</evidence>
<dbReference type="PANTHER" id="PTHR37820:SF1">
    <property type="entry name" value="CELL DIVISION PROTEIN FTSQ"/>
    <property type="match status" value="1"/>
</dbReference>
<feature type="transmembrane region" description="Helical" evidence="8">
    <location>
        <begin position="21"/>
        <end position="47"/>
    </location>
</feature>
<evidence type="ECO:0000256" key="2">
    <source>
        <dbReference type="ARBA" id="ARBA00022475"/>
    </source>
</evidence>
<evidence type="ECO:0000256" key="3">
    <source>
        <dbReference type="ARBA" id="ARBA00022618"/>
    </source>
</evidence>
<evidence type="ECO:0000259" key="9">
    <source>
        <dbReference type="PROSITE" id="PS51779"/>
    </source>
</evidence>
<evidence type="ECO:0000313" key="10">
    <source>
        <dbReference type="EMBL" id="OGZ66031.1"/>
    </source>
</evidence>
<dbReference type="GO" id="GO:0005886">
    <property type="term" value="C:plasma membrane"/>
    <property type="evidence" value="ECO:0007669"/>
    <property type="project" value="TreeGrafter"/>
</dbReference>
<dbReference type="InterPro" id="IPR034746">
    <property type="entry name" value="POTRA"/>
</dbReference>
<keyword evidence="7" id="KW-0131">Cell cycle</keyword>
<reference evidence="10 11" key="1">
    <citation type="journal article" date="2016" name="Nat. Commun.">
        <title>Thousands of microbial genomes shed light on interconnected biogeochemical processes in an aquifer system.</title>
        <authorList>
            <person name="Anantharaman K."/>
            <person name="Brown C.T."/>
            <person name="Hug L.A."/>
            <person name="Sharon I."/>
            <person name="Castelle C.J."/>
            <person name="Probst A.J."/>
            <person name="Thomas B.C."/>
            <person name="Singh A."/>
            <person name="Wilkins M.J."/>
            <person name="Karaoz U."/>
            <person name="Brodie E.L."/>
            <person name="Williams K.H."/>
            <person name="Hubbard S.S."/>
            <person name="Banfield J.F."/>
        </authorList>
    </citation>
    <scope>NUCLEOTIDE SEQUENCE [LARGE SCALE GENOMIC DNA]</scope>
</reference>
<evidence type="ECO:0000256" key="7">
    <source>
        <dbReference type="ARBA" id="ARBA00023306"/>
    </source>
</evidence>
<dbReference type="Gene3D" id="3.10.20.310">
    <property type="entry name" value="membrane protein fhac"/>
    <property type="match status" value="1"/>
</dbReference>
<dbReference type="AlphaFoldDB" id="A0A1G2HUX3"/>
<keyword evidence="5 8" id="KW-1133">Transmembrane helix</keyword>
<feature type="domain" description="POTRA" evidence="9">
    <location>
        <begin position="49"/>
        <end position="131"/>
    </location>
</feature>
<comment type="caution">
    <text evidence="10">The sequence shown here is derived from an EMBL/GenBank/DDBJ whole genome shotgun (WGS) entry which is preliminary data.</text>
</comment>
<dbReference type="InterPro" id="IPR050487">
    <property type="entry name" value="FtsQ_DivIB"/>
</dbReference>
<dbReference type="PROSITE" id="PS51779">
    <property type="entry name" value="POTRA"/>
    <property type="match status" value="1"/>
</dbReference>
<sequence>MSYRHKHIKPKIRNLKTKKVLFRRPVFWFFLALTTIIVILYFSLFYFKFQINNIEILGNQKNKSEDIQNIALEYIHKKIVSIGIFQVWTKSIFITNTGELSKKILSKFPVIESVSLQKKFPDSLFINIKERLPFAVFCNNENPEKCFFIDVNGIIFEELQNIPKDMIVLHKDYDGKNNINKNTMDVISQVEKNLKDNFQIDIKKVLISDPLVFTTSENWQIYFDPTLDINLQITKMDTLLKNEIPINNRKKLQYIYLQYKDRAYYK</sequence>
<keyword evidence="4 8" id="KW-0812">Transmembrane</keyword>
<dbReference type="PANTHER" id="PTHR37820">
    <property type="entry name" value="CELL DIVISION PROTEIN DIVIB"/>
    <property type="match status" value="1"/>
</dbReference>
<dbReference type="STRING" id="1802205.A3C58_00515"/>
<evidence type="ECO:0000256" key="8">
    <source>
        <dbReference type="SAM" id="Phobius"/>
    </source>
</evidence>
<evidence type="ECO:0000313" key="11">
    <source>
        <dbReference type="Proteomes" id="UP000178380"/>
    </source>
</evidence>
<evidence type="ECO:0000256" key="1">
    <source>
        <dbReference type="ARBA" id="ARBA00004370"/>
    </source>
</evidence>
<organism evidence="10 11">
    <name type="scientific">Candidatus Staskawiczbacteria bacterium RIFCSPHIGHO2_02_FULL_34_10</name>
    <dbReference type="NCBI Taxonomy" id="1802205"/>
    <lineage>
        <taxon>Bacteria</taxon>
        <taxon>Candidatus Staskawicziibacteriota</taxon>
    </lineage>
</organism>
<dbReference type="Proteomes" id="UP000178380">
    <property type="component" value="Unassembled WGS sequence"/>
</dbReference>
<proteinExistence type="predicted"/>
<evidence type="ECO:0000256" key="6">
    <source>
        <dbReference type="ARBA" id="ARBA00023136"/>
    </source>
</evidence>
<dbReference type="GO" id="GO:0051301">
    <property type="term" value="P:cell division"/>
    <property type="evidence" value="ECO:0007669"/>
    <property type="project" value="UniProtKB-KW"/>
</dbReference>
<accession>A0A1G2HUX3</accession>
<keyword evidence="2" id="KW-1003">Cell membrane</keyword>
<gene>
    <name evidence="10" type="ORF">A3C58_00515</name>
</gene>
<comment type="subcellular location">
    <subcellularLocation>
        <location evidence="1">Membrane</location>
    </subcellularLocation>
</comment>
<protein>
    <recommendedName>
        <fullName evidence="9">POTRA domain-containing protein</fullName>
    </recommendedName>
</protein>
<dbReference type="InterPro" id="IPR013685">
    <property type="entry name" value="POTRA_FtsQ_type"/>
</dbReference>
<name>A0A1G2HUX3_9BACT</name>
<keyword evidence="3" id="KW-0132">Cell division</keyword>
<evidence type="ECO:0000256" key="5">
    <source>
        <dbReference type="ARBA" id="ARBA00022989"/>
    </source>
</evidence>